<evidence type="ECO:0000313" key="2">
    <source>
        <dbReference type="Proteomes" id="UP000053398"/>
    </source>
</evidence>
<accession>A0A101PUR2</accession>
<evidence type="ECO:0000313" key="1">
    <source>
        <dbReference type="EMBL" id="KUN18031.1"/>
    </source>
</evidence>
<reference evidence="1 2" key="1">
    <citation type="submission" date="2015-10" db="EMBL/GenBank/DDBJ databases">
        <title>Draft genome sequence of Streptomyces corchorusii DSM 40340, type strain for the species Streptomyces corchorusii.</title>
        <authorList>
            <person name="Ruckert C."/>
            <person name="Winkler A."/>
            <person name="Kalinowski J."/>
            <person name="Kampfer P."/>
            <person name="Glaeser S."/>
        </authorList>
    </citation>
    <scope>NUCLEOTIDE SEQUENCE [LARGE SCALE GENOMIC DNA]</scope>
    <source>
        <strain evidence="1 2">DSM 40340</strain>
    </source>
</reference>
<proteinExistence type="predicted"/>
<dbReference type="Proteomes" id="UP000053398">
    <property type="component" value="Unassembled WGS sequence"/>
</dbReference>
<comment type="caution">
    <text evidence="1">The sequence shown here is derived from an EMBL/GenBank/DDBJ whole genome shotgun (WGS) entry which is preliminary data.</text>
</comment>
<dbReference type="AlphaFoldDB" id="A0A101PUR2"/>
<organism evidence="1 2">
    <name type="scientific">Streptomyces corchorusii</name>
    <name type="common">Streptomyces chibaensis</name>
    <dbReference type="NCBI Taxonomy" id="1903"/>
    <lineage>
        <taxon>Bacteria</taxon>
        <taxon>Bacillati</taxon>
        <taxon>Actinomycetota</taxon>
        <taxon>Actinomycetes</taxon>
        <taxon>Kitasatosporales</taxon>
        <taxon>Streptomycetaceae</taxon>
        <taxon>Streptomyces</taxon>
    </lineage>
</organism>
<dbReference type="EMBL" id="LMWP01000046">
    <property type="protein sequence ID" value="KUN18031.1"/>
    <property type="molecule type" value="Genomic_DNA"/>
</dbReference>
<sequence length="116" mass="12247">MHAVGGLHLAGVRLCAAAPVPLDLFQARADGVGVERARQRPLFEVAAVLQTDKAKRPAAGALSGFPGGGGTDGGRGDRTRVAWWRRIDGVSVRLRHPWLARLGADAAHRAIGRSLK</sequence>
<gene>
    <name evidence="1" type="ORF">AQJ11_35805</name>
</gene>
<name>A0A101PUR2_STRCK</name>
<keyword evidence="2" id="KW-1185">Reference proteome</keyword>
<protein>
    <submittedName>
        <fullName evidence="1">Uncharacterized protein</fullName>
    </submittedName>
</protein>